<gene>
    <name evidence="1" type="ORF">S01H1_72215</name>
</gene>
<name>X0XD55_9ZZZZ</name>
<protein>
    <recommendedName>
        <fullName evidence="2">AAA domain-containing protein</fullName>
    </recommendedName>
</protein>
<reference evidence="1" key="1">
    <citation type="journal article" date="2014" name="Front. Microbiol.">
        <title>High frequency of phylogenetically diverse reductive dehalogenase-homologous genes in deep subseafloor sedimentary metagenomes.</title>
        <authorList>
            <person name="Kawai M."/>
            <person name="Futagami T."/>
            <person name="Toyoda A."/>
            <person name="Takaki Y."/>
            <person name="Nishi S."/>
            <person name="Hori S."/>
            <person name="Arai W."/>
            <person name="Tsubouchi T."/>
            <person name="Morono Y."/>
            <person name="Uchiyama I."/>
            <person name="Ito T."/>
            <person name="Fujiyama A."/>
            <person name="Inagaki F."/>
            <person name="Takami H."/>
        </authorList>
    </citation>
    <scope>NUCLEOTIDE SEQUENCE</scope>
    <source>
        <strain evidence="1">Expedition CK06-06</strain>
    </source>
</reference>
<accession>X0XD55</accession>
<feature type="non-terminal residue" evidence="1">
    <location>
        <position position="161"/>
    </location>
</feature>
<comment type="caution">
    <text evidence="1">The sequence shown here is derived from an EMBL/GenBank/DDBJ whole genome shotgun (WGS) entry which is preliminary data.</text>
</comment>
<sequence length="161" mass="17345">MTNPQEGIIQNNAKQPPVSILPPEMVGVCSISGYRGSGKSFLASQADLPDNIAYFDFESKGAGINTQLNFGEYRALTQETSGDPLALYKATNMAFTSIPHNRFTVAVLDNVSPFELALNAEAANNAETYAQRYGLNLKNVKAGRFGGTRAIVNFMISDLCA</sequence>
<dbReference type="AlphaFoldDB" id="X0XD55"/>
<dbReference type="EMBL" id="BARS01048142">
    <property type="protein sequence ID" value="GAG33352.1"/>
    <property type="molecule type" value="Genomic_DNA"/>
</dbReference>
<evidence type="ECO:0008006" key="2">
    <source>
        <dbReference type="Google" id="ProtNLM"/>
    </source>
</evidence>
<organism evidence="1">
    <name type="scientific">marine sediment metagenome</name>
    <dbReference type="NCBI Taxonomy" id="412755"/>
    <lineage>
        <taxon>unclassified sequences</taxon>
        <taxon>metagenomes</taxon>
        <taxon>ecological metagenomes</taxon>
    </lineage>
</organism>
<evidence type="ECO:0000313" key="1">
    <source>
        <dbReference type="EMBL" id="GAG33352.1"/>
    </source>
</evidence>
<proteinExistence type="predicted"/>